<gene>
    <name evidence="1" type="ORF">J1N35_040145</name>
</gene>
<reference evidence="1 2" key="1">
    <citation type="journal article" date="2021" name="Plant Biotechnol. J.">
        <title>Multi-omics assisted identification of the key and species-specific regulatory components of drought-tolerant mechanisms in Gossypium stocksii.</title>
        <authorList>
            <person name="Yu D."/>
            <person name="Ke L."/>
            <person name="Zhang D."/>
            <person name="Wu Y."/>
            <person name="Sun Y."/>
            <person name="Mei J."/>
            <person name="Sun J."/>
            <person name="Sun Y."/>
        </authorList>
    </citation>
    <scope>NUCLEOTIDE SEQUENCE [LARGE SCALE GENOMIC DNA]</scope>
    <source>
        <strain evidence="2">cv. E1</strain>
        <tissue evidence="1">Leaf</tissue>
    </source>
</reference>
<proteinExistence type="predicted"/>
<dbReference type="AlphaFoldDB" id="A0A9D3UD40"/>
<sequence>MMVNETSRPFDPLCKAFSTIGGPVYEQVLTNKTLKQSPTYLMSIKKCEYKHLRDFVKMFNATTMVTKDVAEEFVVQAFMSEINCQFLKYNLIDKPPANFSALYEKAHIFAESDELEKVKM</sequence>
<dbReference type="Proteomes" id="UP000828251">
    <property type="component" value="Unassembled WGS sequence"/>
</dbReference>
<name>A0A9D3UD40_9ROSI</name>
<protein>
    <submittedName>
        <fullName evidence="1">Uncharacterized protein</fullName>
    </submittedName>
</protein>
<evidence type="ECO:0000313" key="1">
    <source>
        <dbReference type="EMBL" id="KAH1038402.1"/>
    </source>
</evidence>
<comment type="caution">
    <text evidence="1">The sequence shown here is derived from an EMBL/GenBank/DDBJ whole genome shotgun (WGS) entry which is preliminary data.</text>
</comment>
<organism evidence="1 2">
    <name type="scientific">Gossypium stocksii</name>
    <dbReference type="NCBI Taxonomy" id="47602"/>
    <lineage>
        <taxon>Eukaryota</taxon>
        <taxon>Viridiplantae</taxon>
        <taxon>Streptophyta</taxon>
        <taxon>Embryophyta</taxon>
        <taxon>Tracheophyta</taxon>
        <taxon>Spermatophyta</taxon>
        <taxon>Magnoliopsida</taxon>
        <taxon>eudicotyledons</taxon>
        <taxon>Gunneridae</taxon>
        <taxon>Pentapetalae</taxon>
        <taxon>rosids</taxon>
        <taxon>malvids</taxon>
        <taxon>Malvales</taxon>
        <taxon>Malvaceae</taxon>
        <taxon>Malvoideae</taxon>
        <taxon>Gossypium</taxon>
    </lineage>
</organism>
<dbReference type="EMBL" id="JAIQCV010000012">
    <property type="protein sequence ID" value="KAH1038402.1"/>
    <property type="molecule type" value="Genomic_DNA"/>
</dbReference>
<accession>A0A9D3UD40</accession>
<evidence type="ECO:0000313" key="2">
    <source>
        <dbReference type="Proteomes" id="UP000828251"/>
    </source>
</evidence>
<keyword evidence="2" id="KW-1185">Reference proteome</keyword>
<dbReference type="OrthoDB" id="1737504at2759"/>